<name>A0A0A9E584_ARUDO</name>
<evidence type="ECO:0000313" key="1">
    <source>
        <dbReference type="EMBL" id="JAD95241.1"/>
    </source>
</evidence>
<organism evidence="1">
    <name type="scientific">Arundo donax</name>
    <name type="common">Giant reed</name>
    <name type="synonym">Donax arundinaceus</name>
    <dbReference type="NCBI Taxonomy" id="35708"/>
    <lineage>
        <taxon>Eukaryota</taxon>
        <taxon>Viridiplantae</taxon>
        <taxon>Streptophyta</taxon>
        <taxon>Embryophyta</taxon>
        <taxon>Tracheophyta</taxon>
        <taxon>Spermatophyta</taxon>
        <taxon>Magnoliopsida</taxon>
        <taxon>Liliopsida</taxon>
        <taxon>Poales</taxon>
        <taxon>Poaceae</taxon>
        <taxon>PACMAD clade</taxon>
        <taxon>Arundinoideae</taxon>
        <taxon>Arundineae</taxon>
        <taxon>Arundo</taxon>
    </lineage>
</organism>
<sequence length="205" mass="23076">MAEDVDALISAQLLDPSIDPVDYEAVTTFMIHGPCSAANPSCSCMIDGECSKYYLKEYSEKTVILQNGHVCYARPKNGTTTKKNGIDVDNQFVVPHNVDLLVKYQAHINVERVNHDGMEKYLFKYFTKGFDHARIGLQCKASGGSSNQGVNEIRDYLECRSIAPNEAAWRLLQFDIHHTDPAVERLTVHLPFENNVIHTEDDDLE</sequence>
<dbReference type="AlphaFoldDB" id="A0A0A9E584"/>
<dbReference type="EMBL" id="GBRH01202654">
    <property type="protein sequence ID" value="JAD95241.1"/>
    <property type="molecule type" value="Transcribed_RNA"/>
</dbReference>
<dbReference type="PANTHER" id="PTHR10492">
    <property type="match status" value="1"/>
</dbReference>
<reference evidence="1" key="2">
    <citation type="journal article" date="2015" name="Data Brief">
        <title>Shoot transcriptome of the giant reed, Arundo donax.</title>
        <authorList>
            <person name="Barrero R.A."/>
            <person name="Guerrero F.D."/>
            <person name="Moolhuijzen P."/>
            <person name="Goolsby J.A."/>
            <person name="Tidwell J."/>
            <person name="Bellgard S.E."/>
            <person name="Bellgard M.I."/>
        </authorList>
    </citation>
    <scope>NUCLEOTIDE SEQUENCE</scope>
    <source>
        <tissue evidence="1">Shoot tissue taken approximately 20 cm above the soil surface</tissue>
    </source>
</reference>
<proteinExistence type="predicted"/>
<accession>A0A0A9E584</accession>
<protein>
    <submittedName>
        <fullName evidence="1">Uncharacterized protein</fullName>
    </submittedName>
</protein>
<dbReference type="PANTHER" id="PTHR10492:SF57">
    <property type="entry name" value="ATP-DEPENDENT DNA HELICASE"/>
    <property type="match status" value="1"/>
</dbReference>
<reference evidence="1" key="1">
    <citation type="submission" date="2014-09" db="EMBL/GenBank/DDBJ databases">
        <authorList>
            <person name="Magalhaes I.L.F."/>
            <person name="Oliveira U."/>
            <person name="Santos F.R."/>
            <person name="Vidigal T.H.D.A."/>
            <person name="Brescovit A.D."/>
            <person name="Santos A.J."/>
        </authorList>
    </citation>
    <scope>NUCLEOTIDE SEQUENCE</scope>
    <source>
        <tissue evidence="1">Shoot tissue taken approximately 20 cm above the soil surface</tissue>
    </source>
</reference>